<keyword evidence="1" id="KW-0732">Signal</keyword>
<dbReference type="Proteomes" id="UP001253848">
    <property type="component" value="Unassembled WGS sequence"/>
</dbReference>
<name>A0ABU3DNE9_9FLAO</name>
<feature type="signal peptide" evidence="1">
    <location>
        <begin position="1"/>
        <end position="27"/>
    </location>
</feature>
<evidence type="ECO:0000313" key="3">
    <source>
        <dbReference type="Proteomes" id="UP001253848"/>
    </source>
</evidence>
<feature type="chain" id="PRO_5046785894" description="TolC family protein" evidence="1">
    <location>
        <begin position="28"/>
        <end position="361"/>
    </location>
</feature>
<organism evidence="2 3">
    <name type="scientific">Autumnicola psychrophila</name>
    <dbReference type="NCBI Taxonomy" id="3075592"/>
    <lineage>
        <taxon>Bacteria</taxon>
        <taxon>Pseudomonadati</taxon>
        <taxon>Bacteroidota</taxon>
        <taxon>Flavobacteriia</taxon>
        <taxon>Flavobacteriales</taxon>
        <taxon>Flavobacteriaceae</taxon>
        <taxon>Autumnicola</taxon>
    </lineage>
</organism>
<reference evidence="2 3" key="1">
    <citation type="submission" date="2023-09" db="EMBL/GenBank/DDBJ databases">
        <authorList>
            <person name="Rey-Velasco X."/>
        </authorList>
    </citation>
    <scope>NUCLEOTIDE SEQUENCE [LARGE SCALE GENOMIC DNA]</scope>
    <source>
        <strain evidence="2 3">F225</strain>
    </source>
</reference>
<dbReference type="EMBL" id="JAVRHN010000002">
    <property type="protein sequence ID" value="MDT0685241.1"/>
    <property type="molecule type" value="Genomic_DNA"/>
</dbReference>
<dbReference type="RefSeq" id="WP_311498676.1">
    <property type="nucleotide sequence ID" value="NZ_JAVRHN010000002.1"/>
</dbReference>
<evidence type="ECO:0000256" key="1">
    <source>
        <dbReference type="SAM" id="SignalP"/>
    </source>
</evidence>
<comment type="caution">
    <text evidence="2">The sequence shown here is derived from an EMBL/GenBank/DDBJ whole genome shotgun (WGS) entry which is preliminary data.</text>
</comment>
<evidence type="ECO:0000313" key="2">
    <source>
        <dbReference type="EMBL" id="MDT0685241.1"/>
    </source>
</evidence>
<sequence>MKNQFLHFQRRASIWSLLLLSLLLVNCGTEDVDFIDPYEFVNEDFNDIPNLAEIEDADPVIIEPEVGSVDNSAETQAIIDDILNAGPDGEISQESRTKLAGVGAFTADLPASINERAQTLDAAGIASIMDESTPLDTDLEELSAALANAPEEIRMLLPRINFTVDLEGLRAVTNPNIKNQVLPGFDGFNLVSQTISNPCEEAAYEAYELRIEELIEQADANYFIIESNYARRLDETDVRYEERTGLQEERYAESKAEIIATLENLLLTAQQLENMGETELAAQLRELTLMYAVAARNALIEWDILVAELLVDFMEKEKAQALEIRERLTTQVNTDFETVEDMADARLTTAVNNCHNQGSGN</sequence>
<keyword evidence="3" id="KW-1185">Reference proteome</keyword>
<proteinExistence type="predicted"/>
<protein>
    <recommendedName>
        <fullName evidence="4">TolC family protein</fullName>
    </recommendedName>
</protein>
<gene>
    <name evidence="2" type="ORF">RM541_02630</name>
</gene>
<evidence type="ECO:0008006" key="4">
    <source>
        <dbReference type="Google" id="ProtNLM"/>
    </source>
</evidence>
<accession>A0ABU3DNE9</accession>